<keyword evidence="6" id="KW-1185">Reference proteome</keyword>
<dbReference type="InterPro" id="IPR001296">
    <property type="entry name" value="Glyco_trans_1"/>
</dbReference>
<accession>A0ABY6P0A4</accession>
<dbReference type="RefSeq" id="WP_265383010.1">
    <property type="nucleotide sequence ID" value="NZ_CP110615.1"/>
</dbReference>
<organism evidence="5 6">
    <name type="scientific">Rhodococcus antarcticus</name>
    <dbReference type="NCBI Taxonomy" id="2987751"/>
    <lineage>
        <taxon>Bacteria</taxon>
        <taxon>Bacillati</taxon>
        <taxon>Actinomycetota</taxon>
        <taxon>Actinomycetes</taxon>
        <taxon>Mycobacteriales</taxon>
        <taxon>Nocardiaceae</taxon>
        <taxon>Rhodococcus</taxon>
    </lineage>
</organism>
<sequence length="350" mass="38401">MRIAHVTDCYLPRTGGIELQVRDLAAHQRAAGHEVEVLTSTEAAAGTPDEPGVRRLSRRRLRTELREFDAVHAHTSLVSPFAWTGAATGSDLGRPTVVTMHSVPPPGPVLWAAGLAAGWRRWDVQWSAVSEVAARPLRTMLPGREVRVLHNGIDVDAWVLPPRRQRVEELTVVSVMRLAQRKRPIPLVKVLARVRAQVPEHVRLRAVLVGDGPRRADVERALARRGMDGWVHLAGRLDREQIRALYRESDLYLAPATLESFGLAALEARSAGLPVVAMRRGGVGEFVRDGVEGFLVDGDAQMAAVTARLLRDRNELETLRAHNTATAPSMTWERVVAASLAAYGAAPARR</sequence>
<keyword evidence="2" id="KW-0808">Transferase</keyword>
<dbReference type="Pfam" id="PF00534">
    <property type="entry name" value="Glycos_transf_1"/>
    <property type="match status" value="1"/>
</dbReference>
<gene>
    <name evidence="5" type="ORF">RHODO2019_17690</name>
</gene>
<dbReference type="Gene3D" id="3.40.50.2000">
    <property type="entry name" value="Glycogen Phosphorylase B"/>
    <property type="match status" value="2"/>
</dbReference>
<protein>
    <submittedName>
        <fullName evidence="5">Glycosyltransferase family 4 protein</fullName>
    </submittedName>
</protein>
<feature type="domain" description="Glycosyl transferase family 1" evidence="3">
    <location>
        <begin position="167"/>
        <end position="318"/>
    </location>
</feature>
<evidence type="ECO:0000313" key="5">
    <source>
        <dbReference type="EMBL" id="UZJ24904.1"/>
    </source>
</evidence>
<dbReference type="PANTHER" id="PTHR45947:SF3">
    <property type="entry name" value="SULFOQUINOVOSYL TRANSFERASE SQD2"/>
    <property type="match status" value="1"/>
</dbReference>
<dbReference type="InterPro" id="IPR028098">
    <property type="entry name" value="Glyco_trans_4-like_N"/>
</dbReference>
<feature type="domain" description="Glycosyltransferase subfamily 4-like N-terminal" evidence="4">
    <location>
        <begin position="15"/>
        <end position="156"/>
    </location>
</feature>
<evidence type="ECO:0000256" key="1">
    <source>
        <dbReference type="ARBA" id="ARBA00022676"/>
    </source>
</evidence>
<keyword evidence="1" id="KW-0328">Glycosyltransferase</keyword>
<dbReference type="EMBL" id="CP110615">
    <property type="protein sequence ID" value="UZJ24904.1"/>
    <property type="molecule type" value="Genomic_DNA"/>
</dbReference>
<evidence type="ECO:0000259" key="3">
    <source>
        <dbReference type="Pfam" id="PF00534"/>
    </source>
</evidence>
<dbReference type="Proteomes" id="UP001164965">
    <property type="component" value="Chromosome"/>
</dbReference>
<evidence type="ECO:0000256" key="2">
    <source>
        <dbReference type="ARBA" id="ARBA00022679"/>
    </source>
</evidence>
<dbReference type="Pfam" id="PF13439">
    <property type="entry name" value="Glyco_transf_4"/>
    <property type="match status" value="1"/>
</dbReference>
<dbReference type="InterPro" id="IPR050194">
    <property type="entry name" value="Glycosyltransferase_grp1"/>
</dbReference>
<dbReference type="SUPFAM" id="SSF53756">
    <property type="entry name" value="UDP-Glycosyltransferase/glycogen phosphorylase"/>
    <property type="match status" value="1"/>
</dbReference>
<dbReference type="CDD" id="cd03801">
    <property type="entry name" value="GT4_PimA-like"/>
    <property type="match status" value="1"/>
</dbReference>
<dbReference type="PANTHER" id="PTHR45947">
    <property type="entry name" value="SULFOQUINOVOSYL TRANSFERASE SQD2"/>
    <property type="match status" value="1"/>
</dbReference>
<evidence type="ECO:0000313" key="6">
    <source>
        <dbReference type="Proteomes" id="UP001164965"/>
    </source>
</evidence>
<name>A0ABY6P0A4_9NOCA</name>
<proteinExistence type="predicted"/>
<evidence type="ECO:0000259" key="4">
    <source>
        <dbReference type="Pfam" id="PF13439"/>
    </source>
</evidence>
<reference evidence="5" key="1">
    <citation type="submission" date="2022-10" db="EMBL/GenBank/DDBJ databases">
        <title>Rhodococcus sp.75.</title>
        <authorList>
            <person name="Sun M."/>
        </authorList>
    </citation>
    <scope>NUCLEOTIDE SEQUENCE</scope>
    <source>
        <strain evidence="5">75</strain>
    </source>
</reference>